<evidence type="ECO:0000313" key="1">
    <source>
        <dbReference type="EnsemblMetazoa" id="MESCA004518-PA"/>
    </source>
</evidence>
<dbReference type="EMBL" id="CAQQ02055862">
    <property type="status" value="NOT_ANNOTATED_CDS"/>
    <property type="molecule type" value="Genomic_DNA"/>
</dbReference>
<evidence type="ECO:0000313" key="2">
    <source>
        <dbReference type="Proteomes" id="UP000015102"/>
    </source>
</evidence>
<proteinExistence type="predicted"/>
<dbReference type="EMBL" id="CAQQ02055863">
    <property type="status" value="NOT_ANNOTATED_CDS"/>
    <property type="molecule type" value="Genomic_DNA"/>
</dbReference>
<organism evidence="1 2">
    <name type="scientific">Megaselia scalaris</name>
    <name type="common">Humpbacked fly</name>
    <name type="synonym">Phora scalaris</name>
    <dbReference type="NCBI Taxonomy" id="36166"/>
    <lineage>
        <taxon>Eukaryota</taxon>
        <taxon>Metazoa</taxon>
        <taxon>Ecdysozoa</taxon>
        <taxon>Arthropoda</taxon>
        <taxon>Hexapoda</taxon>
        <taxon>Insecta</taxon>
        <taxon>Pterygota</taxon>
        <taxon>Neoptera</taxon>
        <taxon>Endopterygota</taxon>
        <taxon>Diptera</taxon>
        <taxon>Brachycera</taxon>
        <taxon>Muscomorpha</taxon>
        <taxon>Platypezoidea</taxon>
        <taxon>Phoridae</taxon>
        <taxon>Megaseliini</taxon>
        <taxon>Megaselia</taxon>
    </lineage>
</organism>
<dbReference type="Proteomes" id="UP000015102">
    <property type="component" value="Unassembled WGS sequence"/>
</dbReference>
<protein>
    <submittedName>
        <fullName evidence="1">Uncharacterized protein</fullName>
    </submittedName>
</protein>
<reference evidence="2" key="1">
    <citation type="submission" date="2013-02" db="EMBL/GenBank/DDBJ databases">
        <authorList>
            <person name="Hughes D."/>
        </authorList>
    </citation>
    <scope>NUCLEOTIDE SEQUENCE</scope>
    <source>
        <strain>Durham</strain>
        <strain evidence="2">NC isolate 2 -- Noor lab</strain>
    </source>
</reference>
<dbReference type="HOGENOM" id="CLU_2443353_0_0_1"/>
<accession>T1GLV4</accession>
<sequence length="90" mass="10555">MFAFRSEDLEFESLKTFAKRVFSDFSKVVQNAHLSKMVVKHYVKGYEEFRKLVEDLKAQNEIIHVLFSGFLEERKKRANHGAHIVSPLNL</sequence>
<dbReference type="AlphaFoldDB" id="T1GLV4"/>
<keyword evidence="2" id="KW-1185">Reference proteome</keyword>
<dbReference type="EnsemblMetazoa" id="MESCA004518-RA">
    <property type="protein sequence ID" value="MESCA004518-PA"/>
    <property type="gene ID" value="MESCA004518"/>
</dbReference>
<name>T1GLV4_MEGSC</name>
<dbReference type="EMBL" id="CAQQ02055861">
    <property type="status" value="NOT_ANNOTATED_CDS"/>
    <property type="molecule type" value="Genomic_DNA"/>
</dbReference>
<reference evidence="1" key="2">
    <citation type="submission" date="2015-06" db="UniProtKB">
        <authorList>
            <consortium name="EnsemblMetazoa"/>
        </authorList>
    </citation>
    <scope>IDENTIFICATION</scope>
</reference>